<sequence length="388" mass="42118">MIHVVKHSLGVGKKDQKGAKENMMAHADLWGPLASILNDPAITTTLTDLIVGPRGTIWVDCAHDPGLHRLPHTPLCEEDCRSLAVRLIRSTGGRLDDAHPWADATLPLNPTTRMRVHAVLAPLATTGTTISLRALRTSTHTLPSLVTSGFLTSRQCAELVRDLEARHSILISGATGVGKTTLLGALATSLPAQERLICIEDTAELNLYHPQLVQLVTRDNNTEGRGGIPMSVLVWQALRMRPDRIIVGEVRGNEAVDLLTALNTGHRGSLASIHANSARDVPHRLLTLALTAGMPEAAAQHTIASALDVIVHLARDSYTGQRHISDIWHARNTWHTVGSWCMSDKYGDDYADSSGRNISRSSDASDNNKACENREACENSREEMACDE</sequence>
<evidence type="ECO:0000259" key="3">
    <source>
        <dbReference type="Pfam" id="PF00437"/>
    </source>
</evidence>
<organism evidence="4 5">
    <name type="scientific">Lawsonella clevelandensis</name>
    <dbReference type="NCBI Taxonomy" id="1528099"/>
    <lineage>
        <taxon>Bacteria</taxon>
        <taxon>Bacillati</taxon>
        <taxon>Actinomycetota</taxon>
        <taxon>Actinomycetes</taxon>
        <taxon>Mycobacteriales</taxon>
        <taxon>Lawsonellaceae</taxon>
        <taxon>Lawsonella</taxon>
    </lineage>
</organism>
<dbReference type="RefSeq" id="WP_290598861.1">
    <property type="nucleotide sequence ID" value="NZ_CAKZIO010000015.1"/>
</dbReference>
<proteinExistence type="inferred from homology"/>
<dbReference type="InterPro" id="IPR050921">
    <property type="entry name" value="T4SS_GSP_E_ATPase"/>
</dbReference>
<dbReference type="PANTHER" id="PTHR30486:SF6">
    <property type="entry name" value="TYPE IV PILUS RETRACTATION ATPASE PILT"/>
    <property type="match status" value="1"/>
</dbReference>
<evidence type="ECO:0000256" key="2">
    <source>
        <dbReference type="SAM" id="MobiDB-lite"/>
    </source>
</evidence>
<dbReference type="Gene3D" id="3.30.450.90">
    <property type="match status" value="1"/>
</dbReference>
<evidence type="ECO:0000313" key="4">
    <source>
        <dbReference type="EMBL" id="PZP88455.1"/>
    </source>
</evidence>
<dbReference type="InterPro" id="IPR027417">
    <property type="entry name" value="P-loop_NTPase"/>
</dbReference>
<name>A0A2W5I8J7_9ACTN</name>
<evidence type="ECO:0000313" key="5">
    <source>
        <dbReference type="Proteomes" id="UP000248606"/>
    </source>
</evidence>
<dbReference type="CDD" id="cd01130">
    <property type="entry name" value="VirB11-like_ATPase"/>
    <property type="match status" value="1"/>
</dbReference>
<dbReference type="AlphaFoldDB" id="A0A2W5I8J7"/>
<dbReference type="Gene3D" id="3.40.50.300">
    <property type="entry name" value="P-loop containing nucleotide triphosphate hydrolases"/>
    <property type="match status" value="1"/>
</dbReference>
<evidence type="ECO:0000256" key="1">
    <source>
        <dbReference type="ARBA" id="ARBA00006611"/>
    </source>
</evidence>
<feature type="domain" description="Bacterial type II secretion system protein E" evidence="3">
    <location>
        <begin position="94"/>
        <end position="338"/>
    </location>
</feature>
<reference evidence="4 5" key="1">
    <citation type="submission" date="2017-08" db="EMBL/GenBank/DDBJ databases">
        <title>Infants hospitalized years apart are colonized by the same room-sourced microbial strains.</title>
        <authorList>
            <person name="Brooks B."/>
            <person name="Olm M.R."/>
            <person name="Firek B.A."/>
            <person name="Baker R."/>
            <person name="Thomas B.C."/>
            <person name="Morowitz M.J."/>
            <person name="Banfield J.F."/>
        </authorList>
    </citation>
    <scope>NUCLEOTIDE SEQUENCE [LARGE SCALE GENOMIC DNA]</scope>
    <source>
        <strain evidence="4">S2_006_000_R1_57</strain>
    </source>
</reference>
<dbReference type="EMBL" id="QFOZ01000011">
    <property type="protein sequence ID" value="PZP88455.1"/>
    <property type="molecule type" value="Genomic_DNA"/>
</dbReference>
<gene>
    <name evidence="4" type="ORF">DI579_06185</name>
</gene>
<comment type="caution">
    <text evidence="4">The sequence shown here is derived from an EMBL/GenBank/DDBJ whole genome shotgun (WGS) entry which is preliminary data.</text>
</comment>
<dbReference type="SUPFAM" id="SSF52540">
    <property type="entry name" value="P-loop containing nucleoside triphosphate hydrolases"/>
    <property type="match status" value="1"/>
</dbReference>
<dbReference type="Pfam" id="PF00437">
    <property type="entry name" value="T2SSE"/>
    <property type="match status" value="1"/>
</dbReference>
<protein>
    <submittedName>
        <fullName evidence="4">ATPase</fullName>
    </submittedName>
</protein>
<accession>A0A2W5I8J7</accession>
<dbReference type="InterPro" id="IPR001482">
    <property type="entry name" value="T2SS/T4SS_dom"/>
</dbReference>
<dbReference type="PANTHER" id="PTHR30486">
    <property type="entry name" value="TWITCHING MOTILITY PROTEIN PILT"/>
    <property type="match status" value="1"/>
</dbReference>
<dbReference type="GO" id="GO:0016887">
    <property type="term" value="F:ATP hydrolysis activity"/>
    <property type="evidence" value="ECO:0007669"/>
    <property type="project" value="InterPro"/>
</dbReference>
<comment type="similarity">
    <text evidence="1">Belongs to the GSP E family.</text>
</comment>
<feature type="compositionally biased region" description="Basic and acidic residues" evidence="2">
    <location>
        <begin position="369"/>
        <end position="388"/>
    </location>
</feature>
<feature type="region of interest" description="Disordered" evidence="2">
    <location>
        <begin position="352"/>
        <end position="388"/>
    </location>
</feature>
<feature type="compositionally biased region" description="Polar residues" evidence="2">
    <location>
        <begin position="354"/>
        <end position="368"/>
    </location>
</feature>
<dbReference type="Proteomes" id="UP000248606">
    <property type="component" value="Unassembled WGS sequence"/>
</dbReference>